<feature type="domain" description="DUF3991" evidence="1">
    <location>
        <begin position="120"/>
        <end position="178"/>
    </location>
</feature>
<dbReference type="AlphaFoldDB" id="A0A2N3LEJ6"/>
<dbReference type="RefSeq" id="WP_101356186.1">
    <property type="nucleotide sequence ID" value="NZ_PIQO01000023.1"/>
</dbReference>
<evidence type="ECO:0000259" key="1">
    <source>
        <dbReference type="Pfam" id="PF13154"/>
    </source>
</evidence>
<dbReference type="InterPro" id="IPR036977">
    <property type="entry name" value="DNA_primase_Znf_CHC2"/>
</dbReference>
<protein>
    <recommendedName>
        <fullName evidence="1">DUF3991 domain-containing protein</fullName>
    </recommendedName>
</protein>
<dbReference type="Pfam" id="PF13155">
    <property type="entry name" value="Toprim_2"/>
    <property type="match status" value="1"/>
</dbReference>
<accession>A0A2N3LEJ6</accession>
<dbReference type="SUPFAM" id="SSF57783">
    <property type="entry name" value="Zinc beta-ribbon"/>
    <property type="match status" value="1"/>
</dbReference>
<dbReference type="GO" id="GO:0006260">
    <property type="term" value="P:DNA replication"/>
    <property type="evidence" value="ECO:0007669"/>
    <property type="project" value="InterPro"/>
</dbReference>
<dbReference type="GO" id="GO:0003677">
    <property type="term" value="F:DNA binding"/>
    <property type="evidence" value="ECO:0007669"/>
    <property type="project" value="InterPro"/>
</dbReference>
<name>A0A2N3LEJ6_9BACI</name>
<organism evidence="2 3">
    <name type="scientific">Heyndrickxia camelliae</name>
    <dbReference type="NCBI Taxonomy" id="1707093"/>
    <lineage>
        <taxon>Bacteria</taxon>
        <taxon>Bacillati</taxon>
        <taxon>Bacillota</taxon>
        <taxon>Bacilli</taxon>
        <taxon>Bacillales</taxon>
        <taxon>Bacillaceae</taxon>
        <taxon>Heyndrickxia</taxon>
    </lineage>
</organism>
<dbReference type="EMBL" id="PIQO01000023">
    <property type="protein sequence ID" value="PKR83041.1"/>
    <property type="molecule type" value="Genomic_DNA"/>
</dbReference>
<dbReference type="OrthoDB" id="9803716at2"/>
<dbReference type="Proteomes" id="UP000233440">
    <property type="component" value="Unassembled WGS sequence"/>
</dbReference>
<gene>
    <name evidence="2" type="ORF">CWO92_21120</name>
</gene>
<proteinExistence type="predicted"/>
<dbReference type="GO" id="GO:0008270">
    <property type="term" value="F:zinc ion binding"/>
    <property type="evidence" value="ECO:0007669"/>
    <property type="project" value="InterPro"/>
</dbReference>
<dbReference type="InterPro" id="IPR025054">
    <property type="entry name" value="DUF3991"/>
</dbReference>
<keyword evidence="3" id="KW-1185">Reference proteome</keyword>
<dbReference type="Gene3D" id="3.90.580.10">
    <property type="entry name" value="Zinc finger, CHC2-type domain"/>
    <property type="match status" value="1"/>
</dbReference>
<sequence length="338" mass="39795">MYVDEDKVKIANNVSIVDYLQSIGEPLKSEGNGYYRHRDHDSLVVNDRKNFFSWNSQGVSGNAVTYLMNMYDMTFQNAVLKINEDIGQYKINKHERKEPVYPLTFDYKVKEVKTTENIRHYLIKDRKIDEEIVNQLIQADYIVEDIYKNVVFKWKEKGEIIGANLQGTVIIPEEKRIRPDRPYFKHVLPTTKEATFNGFNISKGYPENLYFFESPIDLLSYLSLKRHELRNCKLISMDGLKQQTVLATIKRVREELKEYNRDISSIKLCVDNDAAGLDFIKKMESYQYKRIDKNLVDIKTDIPYLPKGEVKWDWNNELKSIRSFKKKHESELSCKMLG</sequence>
<comment type="caution">
    <text evidence="2">The sequence shown here is derived from an EMBL/GenBank/DDBJ whole genome shotgun (WGS) entry which is preliminary data.</text>
</comment>
<evidence type="ECO:0000313" key="2">
    <source>
        <dbReference type="EMBL" id="PKR83041.1"/>
    </source>
</evidence>
<reference evidence="2 3" key="1">
    <citation type="submission" date="2017-11" db="EMBL/GenBank/DDBJ databases">
        <title>Bacillus camelliae sp. nov., isolated from pu'er tea.</title>
        <authorList>
            <person name="Niu L."/>
        </authorList>
    </citation>
    <scope>NUCLEOTIDE SEQUENCE [LARGE SCALE GENOMIC DNA]</scope>
    <source>
        <strain evidence="2 3">7578-1</strain>
    </source>
</reference>
<dbReference type="Gene3D" id="3.40.1360.10">
    <property type="match status" value="1"/>
</dbReference>
<dbReference type="Pfam" id="PF13154">
    <property type="entry name" value="DUF3991"/>
    <property type="match status" value="1"/>
</dbReference>
<evidence type="ECO:0000313" key="3">
    <source>
        <dbReference type="Proteomes" id="UP000233440"/>
    </source>
</evidence>